<organism evidence="1 2">
    <name type="scientific">Akkermansia muciniphila</name>
    <dbReference type="NCBI Taxonomy" id="239935"/>
    <lineage>
        <taxon>Bacteria</taxon>
        <taxon>Pseudomonadati</taxon>
        <taxon>Verrucomicrobiota</taxon>
        <taxon>Verrucomicrobiia</taxon>
        <taxon>Verrucomicrobiales</taxon>
        <taxon>Akkermansiaceae</taxon>
        <taxon>Akkermansia</taxon>
    </lineage>
</organism>
<comment type="caution">
    <text evidence="1">The sequence shown here is derived from an EMBL/GenBank/DDBJ whole genome shotgun (WGS) entry which is preliminary data.</text>
</comment>
<dbReference type="AlphaFoldDB" id="A0AAP8NJQ6"/>
<proteinExistence type="predicted"/>
<evidence type="ECO:0000313" key="1">
    <source>
        <dbReference type="EMBL" id="PNC53884.1"/>
    </source>
</evidence>
<sequence length="832" mass="92099">MPLSAFVVRNMAKQVLQRLSFTAGELTPWLAGRADLDPVSRGASRLINFLVSPFGGLRRRPGTRLVARAGCREGMVRLVSFKYSTGVQFMLEVGRGYVRYFKNGALLTDTEGGVLETLTPWKTDEQVSNLRMQQLNDVIYCVEPSTPPMTLARYADDDWRLEALEFSGIPYESSLLNAVRLECRMVREGGVNRLLATADDDVFTPEMEGKEFLRITRKYGETVAEGNQMPFYHLTTLSRDLYKGETFSMNREDGWRQAYTCIRDFSRESDYQEGVDRPERYTAFFEKGADASTRIYVNGAWTLETTGTWDAEWEICRGYPDGSNYLPNRPELVWHSVKSFQQREGFRNNFTLSGNEEEMSYYKIRLMAYKDGSSAGTPVFRASAGSFNHEVVVEEYVSPRSAYLANALHLSYHTLSDCDTNDWSFGAFGVRNGYPCTVEFHQGRLWFGGTPGQPQTLWASRVDDFSAFTPGIPVDSPMILTMAASQQNRISWIASLRGLMIGTSEGEWRLSATNSEGLNASNAGFERHSGVGSASLDALSVENSLLFVQQGGMKVRELFYSLEADGYQTRDVSLLSDHLLGEGIVDWTVQRSTAFHVWCVLGDGSAVCMTLNREQNVVAWHAHRLEHGRILSVASLRGSRNTPDEEVWFAVARGEGEEACITVECMADGNACLDACTEAVVKGETLSGLSHLAGCGAFLVGGDGACMDISVDGAGNAACPGRGDGETVSVGLAAPAEVRTMPLETLETLGCFKKQLGARVLLHESTLKFRYGTGTPEAWKDFQPGRYGVSEPYSGYVRMIHNYGMDEQSSFALRVETPAPFNLLALVLDVEL</sequence>
<dbReference type="Proteomes" id="UP000235914">
    <property type="component" value="Unassembled WGS sequence"/>
</dbReference>
<dbReference type="EMBL" id="PJKN01000007">
    <property type="protein sequence ID" value="PNC53884.1"/>
    <property type="molecule type" value="Genomic_DNA"/>
</dbReference>
<accession>A0AAP8NJQ6</accession>
<gene>
    <name evidence="1" type="ORF">CXU09_11385</name>
</gene>
<reference evidence="1 2" key="1">
    <citation type="journal article" date="2017" name="BMC Genomics">
        <title>Genome sequencing of 39 Akkermansia muciniphila isolates reveals its population structure, genomic and functional diverisity, and global distribution in mammalian gut microbiotas.</title>
        <authorList>
            <person name="Guo X."/>
            <person name="Li S."/>
            <person name="Zhang J."/>
            <person name="Wu F."/>
            <person name="Li X."/>
            <person name="Wu D."/>
            <person name="Zhang M."/>
            <person name="Ou Z."/>
            <person name="Jie Z."/>
            <person name="Yan Q."/>
            <person name="Li P."/>
            <person name="Yi J."/>
            <person name="Peng Y."/>
        </authorList>
    </citation>
    <scope>NUCLEOTIDE SEQUENCE [LARGE SCALE GENOMIC DNA]</scope>
    <source>
        <strain evidence="1 2">GP43</strain>
    </source>
</reference>
<name>A0AAP8NJQ6_9BACT</name>
<evidence type="ECO:0000313" key="2">
    <source>
        <dbReference type="Proteomes" id="UP000235914"/>
    </source>
</evidence>
<protein>
    <submittedName>
        <fullName evidence="1">Uncharacterized protein</fullName>
    </submittedName>
</protein>